<evidence type="ECO:0000313" key="3">
    <source>
        <dbReference type="EMBL" id="SFK18743.1"/>
    </source>
</evidence>
<dbReference type="InterPro" id="IPR001303">
    <property type="entry name" value="Aldolase_II/adducin_N"/>
</dbReference>
<dbReference type="AlphaFoldDB" id="A0A1I3XGQ8"/>
<protein>
    <submittedName>
        <fullName evidence="3">Ribulose-5-phosphate 4-epimerase/Fuculose-1-phosphate aldolase</fullName>
    </submittedName>
</protein>
<comment type="similarity">
    <text evidence="1">Belongs to the aldolase class II family.</text>
</comment>
<dbReference type="RefSeq" id="WP_092954480.1">
    <property type="nucleotide sequence ID" value="NZ_FOSQ01000001.1"/>
</dbReference>
<evidence type="ECO:0000313" key="4">
    <source>
        <dbReference type="Proteomes" id="UP000199473"/>
    </source>
</evidence>
<dbReference type="Pfam" id="PF00596">
    <property type="entry name" value="Aldolase_II"/>
    <property type="match status" value="1"/>
</dbReference>
<dbReference type="STRING" id="1123062.SAMN02745775_101296"/>
<dbReference type="OrthoDB" id="5291399at2"/>
<accession>A0A1I3XGQ8</accession>
<dbReference type="Proteomes" id="UP000199473">
    <property type="component" value="Unassembled WGS sequence"/>
</dbReference>
<keyword evidence="4" id="KW-1185">Reference proteome</keyword>
<dbReference type="NCBIfam" id="NF005451">
    <property type="entry name" value="PRK07044.1"/>
    <property type="match status" value="1"/>
</dbReference>
<reference evidence="3 4" key="1">
    <citation type="submission" date="2016-10" db="EMBL/GenBank/DDBJ databases">
        <authorList>
            <person name="de Groot N.N."/>
        </authorList>
    </citation>
    <scope>NUCLEOTIDE SEQUENCE [LARGE SCALE GENOMIC DNA]</scope>
    <source>
        <strain evidence="3 4">DSM 19981</strain>
    </source>
</reference>
<evidence type="ECO:0000259" key="2">
    <source>
        <dbReference type="SMART" id="SM01007"/>
    </source>
</evidence>
<evidence type="ECO:0000256" key="1">
    <source>
        <dbReference type="ARBA" id="ARBA00037961"/>
    </source>
</evidence>
<dbReference type="EMBL" id="FOSQ01000001">
    <property type="protein sequence ID" value="SFK18743.1"/>
    <property type="molecule type" value="Genomic_DNA"/>
</dbReference>
<dbReference type="InterPro" id="IPR051017">
    <property type="entry name" value="Aldolase-II_Adducin_sf"/>
</dbReference>
<organism evidence="3 4">
    <name type="scientific">Falsiroseomonas stagni DSM 19981</name>
    <dbReference type="NCBI Taxonomy" id="1123062"/>
    <lineage>
        <taxon>Bacteria</taxon>
        <taxon>Pseudomonadati</taxon>
        <taxon>Pseudomonadota</taxon>
        <taxon>Alphaproteobacteria</taxon>
        <taxon>Acetobacterales</taxon>
        <taxon>Roseomonadaceae</taxon>
        <taxon>Falsiroseomonas</taxon>
    </lineage>
</organism>
<dbReference type="Gene3D" id="3.40.225.10">
    <property type="entry name" value="Class II aldolase/adducin N-terminal domain"/>
    <property type="match status" value="1"/>
</dbReference>
<dbReference type="GO" id="GO:0051015">
    <property type="term" value="F:actin filament binding"/>
    <property type="evidence" value="ECO:0007669"/>
    <property type="project" value="TreeGrafter"/>
</dbReference>
<feature type="domain" description="Class II aldolase/adducin N-terminal" evidence="2">
    <location>
        <begin position="27"/>
        <end position="212"/>
    </location>
</feature>
<dbReference type="SUPFAM" id="SSF53639">
    <property type="entry name" value="AraD/HMP-PK domain-like"/>
    <property type="match status" value="1"/>
</dbReference>
<proteinExistence type="inferred from homology"/>
<dbReference type="GO" id="GO:0005856">
    <property type="term" value="C:cytoskeleton"/>
    <property type="evidence" value="ECO:0007669"/>
    <property type="project" value="TreeGrafter"/>
</dbReference>
<name>A0A1I3XGQ8_9PROT</name>
<sequence length="265" mass="29462">MPDSAAERFQIPSMRDRVSPEEWQARIDLAACYRLTDLYGMSDMAANHISVRVPGEDGAFLINAYGMLYEEITASSLVKIDVHGNVLAKPEFPGGLSYGVNRAGFVIHGAIHEAKHEIACVIHTHTWPGMAVSSLECGLLPMNQTSMRFAKIGYHDYEGVVLDLEMQERLVRDLGDNNALILRNHGLLTIGKSVGEAFNAMHRLELSCRAQLAAQATGQKLVEVPQAVVDATWNNYQPGTRRPYGVMEWPALLRKLDRIDPSYRD</sequence>
<dbReference type="SMART" id="SM01007">
    <property type="entry name" value="Aldolase_II"/>
    <property type="match status" value="1"/>
</dbReference>
<dbReference type="PANTHER" id="PTHR10672:SF3">
    <property type="entry name" value="PROTEIN HU-LI TAI SHAO"/>
    <property type="match status" value="1"/>
</dbReference>
<dbReference type="PANTHER" id="PTHR10672">
    <property type="entry name" value="ADDUCIN"/>
    <property type="match status" value="1"/>
</dbReference>
<gene>
    <name evidence="3" type="ORF">SAMN02745775_101296</name>
</gene>
<dbReference type="InterPro" id="IPR036409">
    <property type="entry name" value="Aldolase_II/adducin_N_sf"/>
</dbReference>